<organism evidence="2 3">
    <name type="scientific">Xanthoceras sorbifolium</name>
    <dbReference type="NCBI Taxonomy" id="99658"/>
    <lineage>
        <taxon>Eukaryota</taxon>
        <taxon>Viridiplantae</taxon>
        <taxon>Streptophyta</taxon>
        <taxon>Embryophyta</taxon>
        <taxon>Tracheophyta</taxon>
        <taxon>Spermatophyta</taxon>
        <taxon>Magnoliopsida</taxon>
        <taxon>eudicotyledons</taxon>
        <taxon>Gunneridae</taxon>
        <taxon>Pentapetalae</taxon>
        <taxon>rosids</taxon>
        <taxon>malvids</taxon>
        <taxon>Sapindales</taxon>
        <taxon>Sapindaceae</taxon>
        <taxon>Xanthoceroideae</taxon>
        <taxon>Xanthoceras</taxon>
    </lineage>
</organism>
<keyword evidence="1" id="KW-0472">Membrane</keyword>
<evidence type="ECO:0000313" key="2">
    <source>
        <dbReference type="EMBL" id="KAH7574457.1"/>
    </source>
</evidence>
<gene>
    <name evidence="2" type="ORF">JRO89_XS03G0298700</name>
</gene>
<feature type="transmembrane region" description="Helical" evidence="1">
    <location>
        <begin position="314"/>
        <end position="332"/>
    </location>
</feature>
<evidence type="ECO:0000313" key="3">
    <source>
        <dbReference type="Proteomes" id="UP000827721"/>
    </source>
</evidence>
<feature type="transmembrane region" description="Helical" evidence="1">
    <location>
        <begin position="344"/>
        <end position="365"/>
    </location>
</feature>
<name>A0ABQ8ICS7_9ROSI</name>
<keyword evidence="1" id="KW-0812">Transmembrane</keyword>
<dbReference type="PANTHER" id="PTHR33219">
    <property type="entry name" value="YLMG HOMOLOG PROTEIN 2, CHLOROPLASTIC"/>
    <property type="match status" value="1"/>
</dbReference>
<dbReference type="EMBL" id="JAFEMO010000003">
    <property type="protein sequence ID" value="KAH7574457.1"/>
    <property type="molecule type" value="Genomic_DNA"/>
</dbReference>
<comment type="caution">
    <text evidence="2">The sequence shown here is derived from an EMBL/GenBank/DDBJ whole genome shotgun (WGS) entry which is preliminary data.</text>
</comment>
<feature type="transmembrane region" description="Helical" evidence="1">
    <location>
        <begin position="278"/>
        <end position="294"/>
    </location>
</feature>
<evidence type="ECO:0000256" key="1">
    <source>
        <dbReference type="SAM" id="Phobius"/>
    </source>
</evidence>
<keyword evidence="3" id="KW-1185">Reference proteome</keyword>
<dbReference type="PANTHER" id="PTHR33219:SF14">
    <property type="entry name" value="PROTEIN COFACTOR ASSEMBLY OF COMPLEX C SUBUNIT B CCB3, CHLOROPLASTIC-RELATED"/>
    <property type="match status" value="1"/>
</dbReference>
<dbReference type="InterPro" id="IPR003425">
    <property type="entry name" value="CCB3/YggT"/>
</dbReference>
<sequence length="371" mass="40444">MAVDDLSPENPKCGVKKNFVPNCIILSSVFPPSPFAHPFVRPSIAKNMVPVASIVTDLQSSINSTAGKFSRFVHSLASQNPVLQKFLSLSTEFHSFCYQVRRKNHVKMNPLRNHNFAAVLPGDSVAGLVVANGIMNFLNLYNTLLVVRLVLTWFPNSPPAIVSPLSTLCDPYLNIFRGLIPPLGGTLDLSPILAFLVLNAFTSTAAALPCELPVPVAAPGPTKQQSPSSSAPEHFTNLTASQNKWMRRLCAELKLEYSSGMEPITTSRSGRVSSYERLVAIALAVVAVFSPLYINRSPVSDSEEDEQSINLVSWLPLLLLVLMLAIALSLYLDQSYTRFDPYWIHRVGGSSGGIIIILVVLALILKCKAET</sequence>
<proteinExistence type="predicted"/>
<keyword evidence="1" id="KW-1133">Transmembrane helix</keyword>
<protein>
    <submittedName>
        <fullName evidence="2">Uncharacterized protein</fullName>
    </submittedName>
</protein>
<dbReference type="Pfam" id="PF02325">
    <property type="entry name" value="CCB3_YggT"/>
    <property type="match status" value="1"/>
</dbReference>
<dbReference type="Proteomes" id="UP000827721">
    <property type="component" value="Unassembled WGS sequence"/>
</dbReference>
<reference evidence="2 3" key="1">
    <citation type="submission" date="2021-02" db="EMBL/GenBank/DDBJ databases">
        <title>Plant Genome Project.</title>
        <authorList>
            <person name="Zhang R.-G."/>
        </authorList>
    </citation>
    <scope>NUCLEOTIDE SEQUENCE [LARGE SCALE GENOMIC DNA]</scope>
    <source>
        <tissue evidence="2">Leaves</tissue>
    </source>
</reference>
<accession>A0ABQ8ICS7</accession>